<evidence type="ECO:0000313" key="4">
    <source>
        <dbReference type="Proteomes" id="UP000245974"/>
    </source>
</evidence>
<gene>
    <name evidence="3" type="ORF">KPC_2705</name>
</gene>
<keyword evidence="2" id="KW-0732">Signal</keyword>
<feature type="signal peptide" evidence="2">
    <location>
        <begin position="1"/>
        <end position="23"/>
    </location>
</feature>
<dbReference type="InParanoid" id="A0A2U3N1H2"/>
<evidence type="ECO:0000256" key="2">
    <source>
        <dbReference type="SAM" id="SignalP"/>
    </source>
</evidence>
<dbReference type="AlphaFoldDB" id="A0A2U3N1H2"/>
<feature type="region of interest" description="Disordered" evidence="1">
    <location>
        <begin position="32"/>
        <end position="69"/>
    </location>
</feature>
<dbReference type="Proteomes" id="UP000245974">
    <property type="component" value="Unassembled WGS sequence"/>
</dbReference>
<organism evidence="3 4">
    <name type="scientific">Acinetobacter stercoris</name>
    <dbReference type="NCBI Taxonomy" id="2126983"/>
    <lineage>
        <taxon>Bacteria</taxon>
        <taxon>Pseudomonadati</taxon>
        <taxon>Pseudomonadota</taxon>
        <taxon>Gammaproteobacteria</taxon>
        <taxon>Moraxellales</taxon>
        <taxon>Moraxellaceae</taxon>
        <taxon>Acinetobacter</taxon>
    </lineage>
</organism>
<feature type="chain" id="PRO_5015488827" description="Lipoprotein" evidence="2">
    <location>
        <begin position="24"/>
        <end position="212"/>
    </location>
</feature>
<protein>
    <recommendedName>
        <fullName evidence="5">Lipoprotein</fullName>
    </recommendedName>
</protein>
<proteinExistence type="predicted"/>
<reference evidence="4" key="1">
    <citation type="submission" date="2018-03" db="EMBL/GenBank/DDBJ databases">
        <authorList>
            <person name="Blom J."/>
        </authorList>
    </citation>
    <scope>NUCLEOTIDE SEQUENCE [LARGE SCALE GENOMIC DNA]</scope>
    <source>
        <strain evidence="4">KPC-SM-21</strain>
    </source>
</reference>
<evidence type="ECO:0000313" key="3">
    <source>
        <dbReference type="EMBL" id="SPL71527.1"/>
    </source>
</evidence>
<accession>A0A2U3N1H2</accession>
<evidence type="ECO:0000256" key="1">
    <source>
        <dbReference type="SAM" id="MobiDB-lite"/>
    </source>
</evidence>
<feature type="compositionally biased region" description="Basic and acidic residues" evidence="1">
    <location>
        <begin position="55"/>
        <end position="69"/>
    </location>
</feature>
<dbReference type="EMBL" id="OOGT01000145">
    <property type="protein sequence ID" value="SPL71527.1"/>
    <property type="molecule type" value="Genomic_DNA"/>
</dbReference>
<dbReference type="PROSITE" id="PS51257">
    <property type="entry name" value="PROKAR_LIPOPROTEIN"/>
    <property type="match status" value="1"/>
</dbReference>
<evidence type="ECO:0008006" key="5">
    <source>
        <dbReference type="Google" id="ProtNLM"/>
    </source>
</evidence>
<keyword evidence="4" id="KW-1185">Reference proteome</keyword>
<sequence length="212" mass="23832">MMKKLLQGAVLPFVIFTSGVLLLGCDQAQDHRSDQTQAEDQQSRDDSYSSNEQVNSKDDPADNHTSVRSDLKSGNMFYIARDVADMQLKTGDYVRKLEQTQNDLQQAIESKDQHQLQKTATNLRYQLQGFSDALNALNLKSEEIDSIRGQVLRANKQVLDSPFLNGSTDFSKINFEKIEQQMNTIQSDMLKLAAMLTMGKSSDQQGDDDSDQ</sequence>
<name>A0A2U3N1H2_9GAMM</name>